<evidence type="ECO:0000313" key="8">
    <source>
        <dbReference type="Proteomes" id="UP000649604"/>
    </source>
</evidence>
<comment type="subcellular location">
    <subcellularLocation>
        <location evidence="1">Cell membrane</location>
        <topology evidence="1">Multi-pass membrane protein</topology>
    </subcellularLocation>
</comment>
<keyword evidence="5 6" id="KW-0472">Membrane</keyword>
<accession>A0A9D5K0X5</accession>
<feature type="transmembrane region" description="Helical" evidence="6">
    <location>
        <begin position="126"/>
        <end position="146"/>
    </location>
</feature>
<evidence type="ECO:0000256" key="2">
    <source>
        <dbReference type="ARBA" id="ARBA00022475"/>
    </source>
</evidence>
<evidence type="ECO:0000256" key="5">
    <source>
        <dbReference type="ARBA" id="ARBA00023136"/>
    </source>
</evidence>
<evidence type="ECO:0008006" key="9">
    <source>
        <dbReference type="Google" id="ProtNLM"/>
    </source>
</evidence>
<evidence type="ECO:0000256" key="3">
    <source>
        <dbReference type="ARBA" id="ARBA00022692"/>
    </source>
</evidence>
<keyword evidence="3 6" id="KW-0812">Transmembrane</keyword>
<sequence>MENAAALKEFALRRWSLIFLIVLLIIFSITGKGFFSIENFQDIFLASTSVALLGIGVTFVIITGGIDLSVGFTMGFTAVVMASIVRTLTRVNVPPAISIISAILVALIVGIITGLINGYLVAYLKVPPFIATLGMYGIAHGAALIWSGGFPVANLPDVVMSLGNKYLFYYLPDEWLTFFGMPDNVPHSVLRHVVRLLPLLTLIVIAIAGFMMIILSKTQFGKHTYAVGCSQTVARRAGIKVKIHLLKIYCISSFFAALGGISYAFRYGSGNAEAGAAHMLNSIAAVVIGGASLYGGTGDILGTFVGALIIGTLQVGLVILGVQPFFQYIAIGAVIILGVLLDQLSHGKLTDELE</sequence>
<dbReference type="Pfam" id="PF02653">
    <property type="entry name" value="BPD_transp_2"/>
    <property type="match status" value="1"/>
</dbReference>
<feature type="transmembrane region" description="Helical" evidence="6">
    <location>
        <begin position="245"/>
        <end position="265"/>
    </location>
</feature>
<dbReference type="GO" id="GO:0005886">
    <property type="term" value="C:plasma membrane"/>
    <property type="evidence" value="ECO:0007669"/>
    <property type="project" value="UniProtKB-SubCell"/>
</dbReference>
<feature type="transmembrane region" description="Helical" evidence="6">
    <location>
        <begin position="43"/>
        <end position="62"/>
    </location>
</feature>
<evidence type="ECO:0000256" key="1">
    <source>
        <dbReference type="ARBA" id="ARBA00004651"/>
    </source>
</evidence>
<protein>
    <recommendedName>
        <fullName evidence="9">ABC transporter permease</fullName>
    </recommendedName>
</protein>
<dbReference type="PANTHER" id="PTHR32196">
    <property type="entry name" value="ABC TRANSPORTER PERMEASE PROTEIN YPHD-RELATED-RELATED"/>
    <property type="match status" value="1"/>
</dbReference>
<comment type="caution">
    <text evidence="7">The sequence shown here is derived from an EMBL/GenBank/DDBJ whole genome shotgun (WGS) entry which is preliminary data.</text>
</comment>
<evidence type="ECO:0000313" key="7">
    <source>
        <dbReference type="EMBL" id="MBD3327416.1"/>
    </source>
</evidence>
<keyword evidence="2" id="KW-1003">Cell membrane</keyword>
<dbReference type="GO" id="GO:0022857">
    <property type="term" value="F:transmembrane transporter activity"/>
    <property type="evidence" value="ECO:0007669"/>
    <property type="project" value="InterPro"/>
</dbReference>
<name>A0A9D5K0X5_9BACT</name>
<dbReference type="InterPro" id="IPR001851">
    <property type="entry name" value="ABC_transp_permease"/>
</dbReference>
<reference evidence="7" key="1">
    <citation type="submission" date="2019-11" db="EMBL/GenBank/DDBJ databases">
        <title>Microbial mats filling the niche in hypersaline microbial mats.</title>
        <authorList>
            <person name="Wong H.L."/>
            <person name="Macleod F.I."/>
            <person name="White R.A. III"/>
            <person name="Burns B.P."/>
        </authorList>
    </citation>
    <scope>NUCLEOTIDE SEQUENCE</scope>
    <source>
        <strain evidence="7">Rbin_158</strain>
    </source>
</reference>
<gene>
    <name evidence="7" type="ORF">GF339_22715</name>
</gene>
<feature type="transmembrane region" description="Helical" evidence="6">
    <location>
        <begin position="192"/>
        <end position="215"/>
    </location>
</feature>
<dbReference type="Proteomes" id="UP000649604">
    <property type="component" value="Unassembled WGS sequence"/>
</dbReference>
<dbReference type="CDD" id="cd06579">
    <property type="entry name" value="TM_PBP1_transp_AraH_like"/>
    <property type="match status" value="1"/>
</dbReference>
<evidence type="ECO:0000256" key="4">
    <source>
        <dbReference type="ARBA" id="ARBA00022989"/>
    </source>
</evidence>
<evidence type="ECO:0000256" key="6">
    <source>
        <dbReference type="SAM" id="Phobius"/>
    </source>
</evidence>
<organism evidence="7 8">
    <name type="scientific">candidate division KSB3 bacterium</name>
    <dbReference type="NCBI Taxonomy" id="2044937"/>
    <lineage>
        <taxon>Bacteria</taxon>
        <taxon>candidate division KSB3</taxon>
    </lineage>
</organism>
<feature type="transmembrane region" description="Helical" evidence="6">
    <location>
        <begin position="277"/>
        <end position="294"/>
    </location>
</feature>
<proteinExistence type="predicted"/>
<feature type="transmembrane region" description="Helical" evidence="6">
    <location>
        <begin position="97"/>
        <end position="120"/>
    </location>
</feature>
<dbReference type="AlphaFoldDB" id="A0A9D5K0X5"/>
<feature type="transmembrane region" description="Helical" evidence="6">
    <location>
        <begin position="301"/>
        <end position="319"/>
    </location>
</feature>
<feature type="transmembrane region" description="Helical" evidence="6">
    <location>
        <begin position="12"/>
        <end position="31"/>
    </location>
</feature>
<feature type="transmembrane region" description="Helical" evidence="6">
    <location>
        <begin position="325"/>
        <end position="341"/>
    </location>
</feature>
<dbReference type="EMBL" id="WJJP01000730">
    <property type="protein sequence ID" value="MBD3327416.1"/>
    <property type="molecule type" value="Genomic_DNA"/>
</dbReference>
<keyword evidence="4 6" id="KW-1133">Transmembrane helix</keyword>